<protein>
    <submittedName>
        <fullName evidence="4">AMP-binding protein</fullName>
    </submittedName>
</protein>
<sequence>MERYEPDYLALLLTTSGSTGSPKLVRQSYENIQSNAEAIVRYLELDSRERPITTLPMSYTYGLSIIHSHAACGAAVLMTEFSMFQQEFWDFFRKEKATSFGGVCGNHRSLYWKR</sequence>
<organism evidence="4 5">
    <name type="scientific">Candidatus Anaerostipes avistercoris</name>
    <dbReference type="NCBI Taxonomy" id="2838462"/>
    <lineage>
        <taxon>Bacteria</taxon>
        <taxon>Bacillati</taxon>
        <taxon>Bacillota</taxon>
        <taxon>Clostridia</taxon>
        <taxon>Lachnospirales</taxon>
        <taxon>Lachnospiraceae</taxon>
        <taxon>Anaerostipes</taxon>
    </lineage>
</organism>
<dbReference type="Proteomes" id="UP000823904">
    <property type="component" value="Unassembled WGS sequence"/>
</dbReference>
<dbReference type="InterPro" id="IPR020845">
    <property type="entry name" value="AMP-binding_CS"/>
</dbReference>
<evidence type="ECO:0000313" key="4">
    <source>
        <dbReference type="EMBL" id="HJC49614.1"/>
    </source>
</evidence>
<evidence type="ECO:0000256" key="2">
    <source>
        <dbReference type="ARBA" id="ARBA00022598"/>
    </source>
</evidence>
<evidence type="ECO:0000313" key="5">
    <source>
        <dbReference type="Proteomes" id="UP000823904"/>
    </source>
</evidence>
<evidence type="ECO:0000256" key="1">
    <source>
        <dbReference type="ARBA" id="ARBA00006432"/>
    </source>
</evidence>
<dbReference type="InterPro" id="IPR042099">
    <property type="entry name" value="ANL_N_sf"/>
</dbReference>
<dbReference type="AlphaFoldDB" id="A0A9D2PI18"/>
<dbReference type="EMBL" id="DWWD01000017">
    <property type="protein sequence ID" value="HJC49614.1"/>
    <property type="molecule type" value="Genomic_DNA"/>
</dbReference>
<name>A0A9D2PI18_9FIRM</name>
<proteinExistence type="inferred from homology"/>
<evidence type="ECO:0000259" key="3">
    <source>
        <dbReference type="Pfam" id="PF00501"/>
    </source>
</evidence>
<reference evidence="4" key="2">
    <citation type="submission" date="2021-04" db="EMBL/GenBank/DDBJ databases">
        <authorList>
            <person name="Gilroy R."/>
        </authorList>
    </citation>
    <scope>NUCLEOTIDE SEQUENCE</scope>
    <source>
        <strain evidence="4">ChiSjej3B21-8574</strain>
    </source>
</reference>
<dbReference type="InterPro" id="IPR000873">
    <property type="entry name" value="AMP-dep_synth/lig_dom"/>
</dbReference>
<dbReference type="PANTHER" id="PTHR43201:SF5">
    <property type="entry name" value="MEDIUM-CHAIN ACYL-COA LIGASE ACSF2, MITOCHONDRIAL"/>
    <property type="match status" value="1"/>
</dbReference>
<gene>
    <name evidence="4" type="ORF">H9754_03380</name>
</gene>
<dbReference type="GO" id="GO:0031956">
    <property type="term" value="F:medium-chain fatty acid-CoA ligase activity"/>
    <property type="evidence" value="ECO:0007669"/>
    <property type="project" value="TreeGrafter"/>
</dbReference>
<dbReference type="PROSITE" id="PS00455">
    <property type="entry name" value="AMP_BINDING"/>
    <property type="match status" value="1"/>
</dbReference>
<comment type="similarity">
    <text evidence="1">Belongs to the ATP-dependent AMP-binding enzyme family.</text>
</comment>
<dbReference type="GO" id="GO:0006631">
    <property type="term" value="P:fatty acid metabolic process"/>
    <property type="evidence" value="ECO:0007669"/>
    <property type="project" value="TreeGrafter"/>
</dbReference>
<reference evidence="4" key="1">
    <citation type="journal article" date="2021" name="PeerJ">
        <title>Extensive microbial diversity within the chicken gut microbiome revealed by metagenomics and culture.</title>
        <authorList>
            <person name="Gilroy R."/>
            <person name="Ravi A."/>
            <person name="Getino M."/>
            <person name="Pursley I."/>
            <person name="Horton D.L."/>
            <person name="Alikhan N.F."/>
            <person name="Baker D."/>
            <person name="Gharbi K."/>
            <person name="Hall N."/>
            <person name="Watson M."/>
            <person name="Adriaenssens E.M."/>
            <person name="Foster-Nyarko E."/>
            <person name="Jarju S."/>
            <person name="Secka A."/>
            <person name="Antonio M."/>
            <person name="Oren A."/>
            <person name="Chaudhuri R.R."/>
            <person name="La Ragione R."/>
            <person name="Hildebrand F."/>
            <person name="Pallen M.J."/>
        </authorList>
    </citation>
    <scope>NUCLEOTIDE SEQUENCE</scope>
    <source>
        <strain evidence="4">ChiSjej3B21-8574</strain>
    </source>
</reference>
<dbReference type="PANTHER" id="PTHR43201">
    <property type="entry name" value="ACYL-COA SYNTHETASE"/>
    <property type="match status" value="1"/>
</dbReference>
<accession>A0A9D2PI18</accession>
<comment type="caution">
    <text evidence="4">The sequence shown here is derived from an EMBL/GenBank/DDBJ whole genome shotgun (WGS) entry which is preliminary data.</text>
</comment>
<dbReference type="Gene3D" id="3.40.50.12780">
    <property type="entry name" value="N-terminal domain of ligase-like"/>
    <property type="match status" value="1"/>
</dbReference>
<dbReference type="SUPFAM" id="SSF56801">
    <property type="entry name" value="Acetyl-CoA synthetase-like"/>
    <property type="match status" value="1"/>
</dbReference>
<keyword evidence="2" id="KW-0436">Ligase</keyword>
<feature type="domain" description="AMP-dependent synthetase/ligase" evidence="3">
    <location>
        <begin position="5"/>
        <end position="103"/>
    </location>
</feature>
<dbReference type="Pfam" id="PF00501">
    <property type="entry name" value="AMP-binding"/>
    <property type="match status" value="1"/>
</dbReference>